<dbReference type="PROSITE" id="PS51318">
    <property type="entry name" value="TAT"/>
    <property type="match status" value="1"/>
</dbReference>
<accession>A0ABD5SNM2</accession>
<sequence length="332" mass="36403">MKESGPTKMRTYTNRRRFLQVGTAALGTTAVGSTAVEVAQASTEEWYKIREGTADETEVVVIDSGVGGSTAVVVGGIHGDEAAGYRAAQKMREWSIDEGKLVLIPESNPTAIESGTLSNDNGNLNRKFPPGETPTTPLARAIWDVVTSHDADLVFNLHSSKGIYQEDVGPSGVGQAIYPTTASGARQNATRTVEYMNTNHLGDSQPDYHRFKRGNLITGDRPLLIHKTDHDLQKPGFIVEVTRYDTSVDTRINWTLQIVEHLLSQYSITRTSTGTAENTSDDRSTDASNGASDEQSSSETAPEQESNERRQLEQLLNEYEDTTWARLIRSLI</sequence>
<keyword evidence="2" id="KW-0479">Metal-binding</keyword>
<name>A0ABD5SNM2_9EURY</name>
<evidence type="ECO:0000256" key="1">
    <source>
        <dbReference type="ARBA" id="ARBA00001947"/>
    </source>
</evidence>
<keyword evidence="4" id="KW-0862">Zinc</keyword>
<feature type="domain" description="Succinylglutamate desuccinylase/Aspartoacylase catalytic" evidence="6">
    <location>
        <begin position="68"/>
        <end position="160"/>
    </location>
</feature>
<dbReference type="InterPro" id="IPR006311">
    <property type="entry name" value="TAT_signal"/>
</dbReference>
<comment type="caution">
    <text evidence="7">The sequence shown here is derived from an EMBL/GenBank/DDBJ whole genome shotgun (WGS) entry which is preliminary data.</text>
</comment>
<organism evidence="7 8">
    <name type="scientific">Natrinema soli</name>
    <dbReference type="NCBI Taxonomy" id="1930624"/>
    <lineage>
        <taxon>Archaea</taxon>
        <taxon>Methanobacteriati</taxon>
        <taxon>Methanobacteriota</taxon>
        <taxon>Stenosarchaea group</taxon>
        <taxon>Halobacteria</taxon>
        <taxon>Halobacteriales</taxon>
        <taxon>Natrialbaceae</taxon>
        <taxon>Natrinema</taxon>
    </lineage>
</organism>
<feature type="compositionally biased region" description="Polar residues" evidence="5">
    <location>
        <begin position="286"/>
        <end position="304"/>
    </location>
</feature>
<evidence type="ECO:0000313" key="8">
    <source>
        <dbReference type="Proteomes" id="UP001596383"/>
    </source>
</evidence>
<evidence type="ECO:0000256" key="5">
    <source>
        <dbReference type="SAM" id="MobiDB-lite"/>
    </source>
</evidence>
<evidence type="ECO:0000313" key="7">
    <source>
        <dbReference type="EMBL" id="MFC6765108.1"/>
    </source>
</evidence>
<proteinExistence type="predicted"/>
<keyword evidence="8" id="KW-1185">Reference proteome</keyword>
<dbReference type="Gene3D" id="3.40.630.10">
    <property type="entry name" value="Zn peptidases"/>
    <property type="match status" value="1"/>
</dbReference>
<gene>
    <name evidence="7" type="ORF">ACFQE6_08830</name>
</gene>
<dbReference type="GO" id="GO:0046872">
    <property type="term" value="F:metal ion binding"/>
    <property type="evidence" value="ECO:0007669"/>
    <property type="project" value="UniProtKB-KW"/>
</dbReference>
<dbReference type="SUPFAM" id="SSF53187">
    <property type="entry name" value="Zn-dependent exopeptidases"/>
    <property type="match status" value="1"/>
</dbReference>
<protein>
    <submittedName>
        <fullName evidence="7">Succinylglutamate desuccinylase/aspartoacylase family protein</fullName>
    </submittedName>
</protein>
<dbReference type="GO" id="GO:0016787">
    <property type="term" value="F:hydrolase activity"/>
    <property type="evidence" value="ECO:0007669"/>
    <property type="project" value="UniProtKB-KW"/>
</dbReference>
<evidence type="ECO:0000259" key="6">
    <source>
        <dbReference type="Pfam" id="PF24827"/>
    </source>
</evidence>
<evidence type="ECO:0000256" key="2">
    <source>
        <dbReference type="ARBA" id="ARBA00022723"/>
    </source>
</evidence>
<keyword evidence="3" id="KW-0378">Hydrolase</keyword>
<reference evidence="7 8" key="1">
    <citation type="journal article" date="2019" name="Int. J. Syst. Evol. Microbiol.">
        <title>The Global Catalogue of Microorganisms (GCM) 10K type strain sequencing project: providing services to taxonomists for standard genome sequencing and annotation.</title>
        <authorList>
            <consortium name="The Broad Institute Genomics Platform"/>
            <consortium name="The Broad Institute Genome Sequencing Center for Infectious Disease"/>
            <person name="Wu L."/>
            <person name="Ma J."/>
        </authorList>
    </citation>
    <scope>NUCLEOTIDE SEQUENCE [LARGE SCALE GENOMIC DNA]</scope>
    <source>
        <strain evidence="7 8">LMG 29247</strain>
    </source>
</reference>
<comment type="cofactor">
    <cofactor evidence="1">
        <name>Zn(2+)</name>
        <dbReference type="ChEBI" id="CHEBI:29105"/>
    </cofactor>
</comment>
<dbReference type="RefSeq" id="WP_273738144.1">
    <property type="nucleotide sequence ID" value="NZ_JAQIVI010000132.1"/>
</dbReference>
<dbReference type="InterPro" id="IPR055438">
    <property type="entry name" value="AstE_AspA_cat"/>
</dbReference>
<feature type="region of interest" description="Disordered" evidence="5">
    <location>
        <begin position="271"/>
        <end position="310"/>
    </location>
</feature>
<dbReference type="Pfam" id="PF24827">
    <property type="entry name" value="AstE_AspA_cat"/>
    <property type="match status" value="1"/>
</dbReference>
<dbReference type="EMBL" id="JBHSWV010000132">
    <property type="protein sequence ID" value="MFC6765108.1"/>
    <property type="molecule type" value="Genomic_DNA"/>
</dbReference>
<evidence type="ECO:0000256" key="3">
    <source>
        <dbReference type="ARBA" id="ARBA00022801"/>
    </source>
</evidence>
<dbReference type="Proteomes" id="UP001596383">
    <property type="component" value="Unassembled WGS sequence"/>
</dbReference>
<dbReference type="AlphaFoldDB" id="A0ABD5SNM2"/>
<evidence type="ECO:0000256" key="4">
    <source>
        <dbReference type="ARBA" id="ARBA00022833"/>
    </source>
</evidence>